<protein>
    <recommendedName>
        <fullName evidence="4">Haloalkanoic acid dehalogenase</fullName>
    </recommendedName>
</protein>
<keyword evidence="1" id="KW-0378">Hydrolase</keyword>
<dbReference type="NCBIfam" id="TIGR01493">
    <property type="entry name" value="HAD-SF-IA-v2"/>
    <property type="match status" value="1"/>
</dbReference>
<organism evidence="2 3">
    <name type="scientific">Beauveria asiatica</name>
    <dbReference type="NCBI Taxonomy" id="1069075"/>
    <lineage>
        <taxon>Eukaryota</taxon>
        <taxon>Fungi</taxon>
        <taxon>Dikarya</taxon>
        <taxon>Ascomycota</taxon>
        <taxon>Pezizomycotina</taxon>
        <taxon>Sordariomycetes</taxon>
        <taxon>Hypocreomycetidae</taxon>
        <taxon>Hypocreales</taxon>
        <taxon>Cordycipitaceae</taxon>
        <taxon>Beauveria</taxon>
    </lineage>
</organism>
<comment type="caution">
    <text evidence="2">The sequence shown here is derived from an EMBL/GenBank/DDBJ whole genome shotgun (WGS) entry which is preliminary data.</text>
</comment>
<dbReference type="InterPro" id="IPR051540">
    <property type="entry name" value="S-2-haloacid_dehalogenase"/>
</dbReference>
<dbReference type="EMBL" id="JAAHCF010000008">
    <property type="protein sequence ID" value="KAK8150717.1"/>
    <property type="molecule type" value="Genomic_DNA"/>
</dbReference>
<dbReference type="PANTHER" id="PTHR43316:SF9">
    <property type="entry name" value="ACID DEHALOGENASE, PUTATIVE (AFU_ORTHOLOGUE AFUA_6G14460)-RELATED"/>
    <property type="match status" value="1"/>
</dbReference>
<evidence type="ECO:0000313" key="2">
    <source>
        <dbReference type="EMBL" id="KAK8150717.1"/>
    </source>
</evidence>
<evidence type="ECO:0000313" key="3">
    <source>
        <dbReference type="Proteomes" id="UP001397290"/>
    </source>
</evidence>
<dbReference type="GO" id="GO:0016791">
    <property type="term" value="F:phosphatase activity"/>
    <property type="evidence" value="ECO:0007669"/>
    <property type="project" value="UniProtKB-ARBA"/>
</dbReference>
<dbReference type="PANTHER" id="PTHR43316">
    <property type="entry name" value="HYDROLASE, HALOACID DELAHOGENASE-RELATED"/>
    <property type="match status" value="1"/>
</dbReference>
<dbReference type="InterPro" id="IPR023214">
    <property type="entry name" value="HAD_sf"/>
</dbReference>
<dbReference type="Gene3D" id="3.40.50.1000">
    <property type="entry name" value="HAD superfamily/HAD-like"/>
    <property type="match status" value="1"/>
</dbReference>
<evidence type="ECO:0008006" key="4">
    <source>
        <dbReference type="Google" id="ProtNLM"/>
    </source>
</evidence>
<reference evidence="2 3" key="1">
    <citation type="submission" date="2020-02" db="EMBL/GenBank/DDBJ databases">
        <title>Comparative genomics of the hypocrealean fungal genus Beauvera.</title>
        <authorList>
            <person name="Showalter D.N."/>
            <person name="Bushley K.E."/>
            <person name="Rehner S.A."/>
        </authorList>
    </citation>
    <scope>NUCLEOTIDE SEQUENCE [LARGE SCALE GENOMIC DNA]</scope>
    <source>
        <strain evidence="2 3">ARSEF4384</strain>
    </source>
</reference>
<proteinExistence type="predicted"/>
<dbReference type="SFLD" id="SFLDG01129">
    <property type="entry name" value="C1.5:_HAD__Beta-PGM__Phosphata"/>
    <property type="match status" value="1"/>
</dbReference>
<evidence type="ECO:0000256" key="1">
    <source>
        <dbReference type="ARBA" id="ARBA00022801"/>
    </source>
</evidence>
<name>A0AAW0S8N2_9HYPO</name>
<dbReference type="AlphaFoldDB" id="A0AAW0S8N2"/>
<dbReference type="Proteomes" id="UP001397290">
    <property type="component" value="Unassembled WGS sequence"/>
</dbReference>
<dbReference type="InterPro" id="IPR006439">
    <property type="entry name" value="HAD-SF_hydro_IA"/>
</dbReference>
<gene>
    <name evidence="2" type="ORF">G3M48_009607</name>
</gene>
<dbReference type="InterPro" id="IPR036412">
    <property type="entry name" value="HAD-like_sf"/>
</dbReference>
<accession>A0AAW0S8N2</accession>
<keyword evidence="3" id="KW-1185">Reference proteome</keyword>
<dbReference type="SFLD" id="SFLDS00003">
    <property type="entry name" value="Haloacid_Dehalogenase"/>
    <property type="match status" value="1"/>
</dbReference>
<dbReference type="Pfam" id="PF00702">
    <property type="entry name" value="Hydrolase"/>
    <property type="match status" value="1"/>
</dbReference>
<dbReference type="SUPFAM" id="SSF56784">
    <property type="entry name" value="HAD-like"/>
    <property type="match status" value="1"/>
</dbReference>
<dbReference type="Gene3D" id="1.10.150.750">
    <property type="match status" value="1"/>
</dbReference>
<sequence length="263" mass="29347">MRTCPQLLESIKINRTSTHYHIPIMAHLGNFDVLCFDVYGTLIDWETGITTALQPLFAQADKPLPLRAELLGAVHELEAQQQGLTPSMRYRDVLAAIHPRLATRFHLPRPTAEESAAFGASIGAWPAFPDSVAALRRLARRYKLVVLSNTDREAFEATNAGPLQGVPFDLVVTAEDVGSFKPAGRNFDFMVNRVHEKLGLGKDRILQTAQSQFHDHHPAKEAGIRSCWIVRPGAIMGNRQHEIYDWKFDTLADMADAVEAEQN</sequence>